<dbReference type="InterPro" id="IPR039948">
    <property type="entry name" value="ELC1"/>
</dbReference>
<proteinExistence type="predicted"/>
<dbReference type="PANTHER" id="PTHR20648">
    <property type="entry name" value="ELONGIN-C"/>
    <property type="match status" value="1"/>
</dbReference>
<keyword evidence="1" id="KW-1185">Reference proteome</keyword>
<dbReference type="SUPFAM" id="SSF54695">
    <property type="entry name" value="POZ domain"/>
    <property type="match status" value="1"/>
</dbReference>
<organism evidence="1 2">
    <name type="scientific">Steinernema glaseri</name>
    <dbReference type="NCBI Taxonomy" id="37863"/>
    <lineage>
        <taxon>Eukaryota</taxon>
        <taxon>Metazoa</taxon>
        <taxon>Ecdysozoa</taxon>
        <taxon>Nematoda</taxon>
        <taxon>Chromadorea</taxon>
        <taxon>Rhabditida</taxon>
        <taxon>Tylenchina</taxon>
        <taxon>Panagrolaimomorpha</taxon>
        <taxon>Strongyloidoidea</taxon>
        <taxon>Steinernematidae</taxon>
        <taxon>Steinernema</taxon>
    </lineage>
</organism>
<protein>
    <submittedName>
        <fullName evidence="2">Elongin-C</fullName>
    </submittedName>
</protein>
<accession>A0A1I7ZX15</accession>
<dbReference type="InterPro" id="IPR011333">
    <property type="entry name" value="SKP1/BTB/POZ_sf"/>
</dbReference>
<dbReference type="Proteomes" id="UP000095287">
    <property type="component" value="Unplaced"/>
</dbReference>
<dbReference type="Gene3D" id="3.30.710.10">
    <property type="entry name" value="Potassium Channel Kv1.1, Chain A"/>
    <property type="match status" value="1"/>
</dbReference>
<name>A0A1I7ZX15_9BILA</name>
<sequence length="133" mass="15131">MSTPQFQHESNDSLVSRKRKLQDGQFHDYAPLPSLSKRIYIQNPVTLVSAEEEELVLERAHAEEARMLREMLSGPRGTDTTLHLPLIRTEVLEVVAKYLKHGFDAKNGVEVGEFQVPPHLAYEFGMAAHYLEC</sequence>
<evidence type="ECO:0000313" key="2">
    <source>
        <dbReference type="WBParaSite" id="L893_g30593.t1"/>
    </source>
</evidence>
<evidence type="ECO:0000313" key="1">
    <source>
        <dbReference type="Proteomes" id="UP000095287"/>
    </source>
</evidence>
<reference evidence="2" key="1">
    <citation type="submission" date="2016-11" db="UniProtKB">
        <authorList>
            <consortium name="WormBaseParasite"/>
        </authorList>
    </citation>
    <scope>IDENTIFICATION</scope>
</reference>
<dbReference type="AlphaFoldDB" id="A0A1I7ZX15"/>
<dbReference type="WBParaSite" id="L893_g30593.t1">
    <property type="protein sequence ID" value="L893_g30593.t1"/>
    <property type="gene ID" value="L893_g30593"/>
</dbReference>